<proteinExistence type="predicted"/>
<protein>
    <submittedName>
        <fullName evidence="2">Uncharacterized protein</fullName>
    </submittedName>
</protein>
<evidence type="ECO:0000313" key="3">
    <source>
        <dbReference type="Proteomes" id="UP000655588"/>
    </source>
</evidence>
<dbReference type="Proteomes" id="UP000655588">
    <property type="component" value="Unassembled WGS sequence"/>
</dbReference>
<feature type="compositionally biased region" description="Basic residues" evidence="1">
    <location>
        <begin position="21"/>
        <end position="32"/>
    </location>
</feature>
<keyword evidence="3" id="KW-1185">Reference proteome</keyword>
<feature type="compositionally biased region" description="Polar residues" evidence="1">
    <location>
        <begin position="61"/>
        <end position="86"/>
    </location>
</feature>
<gene>
    <name evidence="2" type="ORF">E2986_10577</name>
</gene>
<dbReference type="EMBL" id="WNWW01000290">
    <property type="protein sequence ID" value="KAF3426779.1"/>
    <property type="molecule type" value="Genomic_DNA"/>
</dbReference>
<name>A0A833VZV1_9HYME</name>
<dbReference type="AlphaFoldDB" id="A0A833VZV1"/>
<evidence type="ECO:0000256" key="1">
    <source>
        <dbReference type="SAM" id="MobiDB-lite"/>
    </source>
</evidence>
<reference evidence="2" key="1">
    <citation type="submission" date="2019-11" db="EMBL/GenBank/DDBJ databases">
        <title>The nuclear and mitochondrial genomes of Frieseomelitta varia - a highly eusocial stingless bee (Meliponini) with a permanently sterile worker caste.</title>
        <authorList>
            <person name="Freitas F.C.P."/>
            <person name="Lourenco A.P."/>
            <person name="Nunes F.M.F."/>
            <person name="Paschoal A.R."/>
            <person name="Abreu F.C.P."/>
            <person name="Barbin F.O."/>
            <person name="Bataglia L."/>
            <person name="Cardoso-Junior C.A.M."/>
            <person name="Cervoni M.S."/>
            <person name="Silva S.R."/>
            <person name="Dalarmi F."/>
            <person name="Del Lama M.A."/>
            <person name="Depintor T.S."/>
            <person name="Ferreira K.M."/>
            <person name="Goria P.S."/>
            <person name="Jaskot M.C."/>
            <person name="Lago D.C."/>
            <person name="Luna-Lucena D."/>
            <person name="Moda L.M."/>
            <person name="Nascimento L."/>
            <person name="Pedrino M."/>
            <person name="Rabico F.O."/>
            <person name="Sanches F.C."/>
            <person name="Santos D.E."/>
            <person name="Santos C.G."/>
            <person name="Vieira J."/>
            <person name="Lopes T.F."/>
            <person name="Barchuk A.R."/>
            <person name="Hartfelder K."/>
            <person name="Simoes Z.L.P."/>
            <person name="Bitondi M.M.G."/>
            <person name="Pinheiro D.G."/>
        </authorList>
    </citation>
    <scope>NUCLEOTIDE SEQUENCE</scope>
    <source>
        <strain evidence="2">USP_RPSP 00005682</strain>
        <tissue evidence="2">Whole individual</tissue>
    </source>
</reference>
<evidence type="ECO:0000313" key="2">
    <source>
        <dbReference type="EMBL" id="KAF3426779.1"/>
    </source>
</evidence>
<feature type="region of interest" description="Disordered" evidence="1">
    <location>
        <begin position="13"/>
        <end position="115"/>
    </location>
</feature>
<organism evidence="2 3">
    <name type="scientific">Frieseomelitta varia</name>
    <dbReference type="NCBI Taxonomy" id="561572"/>
    <lineage>
        <taxon>Eukaryota</taxon>
        <taxon>Metazoa</taxon>
        <taxon>Ecdysozoa</taxon>
        <taxon>Arthropoda</taxon>
        <taxon>Hexapoda</taxon>
        <taxon>Insecta</taxon>
        <taxon>Pterygota</taxon>
        <taxon>Neoptera</taxon>
        <taxon>Endopterygota</taxon>
        <taxon>Hymenoptera</taxon>
        <taxon>Apocrita</taxon>
        <taxon>Aculeata</taxon>
        <taxon>Apoidea</taxon>
        <taxon>Anthophila</taxon>
        <taxon>Apidae</taxon>
        <taxon>Frieseomelitta</taxon>
    </lineage>
</organism>
<comment type="caution">
    <text evidence="2">The sequence shown here is derived from an EMBL/GenBank/DDBJ whole genome shotgun (WGS) entry which is preliminary data.</text>
</comment>
<accession>A0A833VZV1</accession>
<sequence>MVTMVCICIESVSSVEGGPKGMRRRRLRRSRQRSSTPTNNQKVTLRVNLHICLGSNAGPGDQSTVTSKEGTPANDVSTTNNSSQGPKGQRELRSRHPRMQQSNKPKEALVNGTSG</sequence>